<dbReference type="EMBL" id="OCND01000004">
    <property type="protein sequence ID" value="SOD54567.1"/>
    <property type="molecule type" value="Genomic_DNA"/>
</dbReference>
<dbReference type="AlphaFoldDB" id="A0A286D7H9"/>
<protein>
    <submittedName>
        <fullName evidence="2">Uncharacterized protein</fullName>
    </submittedName>
</protein>
<gene>
    <name evidence="2" type="ORF">SAMN06296416_104174</name>
</gene>
<keyword evidence="3" id="KW-1185">Reference proteome</keyword>
<organism evidence="2 3">
    <name type="scientific">Pseudoxanthomonas wuyuanensis</name>
    <dbReference type="NCBI Taxonomy" id="1073196"/>
    <lineage>
        <taxon>Bacteria</taxon>
        <taxon>Pseudomonadati</taxon>
        <taxon>Pseudomonadota</taxon>
        <taxon>Gammaproteobacteria</taxon>
        <taxon>Lysobacterales</taxon>
        <taxon>Lysobacteraceae</taxon>
        <taxon>Pseudoxanthomonas</taxon>
    </lineage>
</organism>
<reference evidence="2 3" key="1">
    <citation type="submission" date="2017-09" db="EMBL/GenBank/DDBJ databases">
        <authorList>
            <person name="Ehlers B."/>
            <person name="Leendertz F.H."/>
        </authorList>
    </citation>
    <scope>NUCLEOTIDE SEQUENCE [LARGE SCALE GENOMIC DNA]</scope>
    <source>
        <strain evidence="2 3">CGMCC 1.10978</strain>
    </source>
</reference>
<feature type="compositionally biased region" description="Low complexity" evidence="1">
    <location>
        <begin position="185"/>
        <end position="197"/>
    </location>
</feature>
<feature type="region of interest" description="Disordered" evidence="1">
    <location>
        <begin position="66"/>
        <end position="85"/>
    </location>
</feature>
<sequence>MAGVRLRAKPCFASACLTHAGSSAASLPRTVPHCPGHRFLDTWSALEEGPFEVALCQLLKGAGRRAGGGAESRPGVSQGGWRGTAARLGERPARCAGPVRAAKRNEPAARPRAGYGLWDEMRCAPAPLQQGGRRRPWVVPKASRATRLRRRWHATLREGRCRGAMPRCTPWPGHQPDRRRAPCLSPRQQPSHSPQRP</sequence>
<feature type="region of interest" description="Disordered" evidence="1">
    <location>
        <begin position="162"/>
        <end position="197"/>
    </location>
</feature>
<evidence type="ECO:0000256" key="1">
    <source>
        <dbReference type="SAM" id="MobiDB-lite"/>
    </source>
</evidence>
<evidence type="ECO:0000313" key="2">
    <source>
        <dbReference type="EMBL" id="SOD54567.1"/>
    </source>
</evidence>
<dbReference type="Proteomes" id="UP000219374">
    <property type="component" value="Unassembled WGS sequence"/>
</dbReference>
<name>A0A286D7H9_9GAMM</name>
<accession>A0A286D7H9</accession>
<evidence type="ECO:0000313" key="3">
    <source>
        <dbReference type="Proteomes" id="UP000219374"/>
    </source>
</evidence>
<proteinExistence type="predicted"/>